<dbReference type="Proteomes" id="UP000238523">
    <property type="component" value="Plasmid pRLN5"/>
</dbReference>
<sequence length="358" mass="39846">MYHFISSKNGMKYIMKRPTIADLALASGVSIATVNRILGGTGAVRAETIERVQNAAEEIGFYGRGVIEDRRQRLLPNYRFGFLLQQSSRELYRLFGSKITEAAARRQHEKVVAVVDFVDVLEPQNIADRLEALGKRCDAVAVIAGDHPLIGQTIQSLKERGKPVVAYITDQSARDRAGFVGTDNWKLGRTAAWFLAQTTPMPGRIAVFIGNHRYQCQDVSDASFRSYMREHAPHLQVDDSRPTHEEPQEAYRIVSQLLSELDDLRGIFIVGGGISGVLRALREAPVEKRDKVRVVCRDIGPETRKGLTEGLIMAALCHPLDQISDELIATMIAALEHRDSTTILQRVVPFETITPESV</sequence>
<proteinExistence type="predicted"/>
<reference evidence="5 6" key="1">
    <citation type="submission" date="2017-11" db="EMBL/GenBank/DDBJ databases">
        <title>Complete genome of Rhizobium leguminosarum Norway, an ineffective micro-symbiont.</title>
        <authorList>
            <person name="Hoffrichter A."/>
            <person name="Liang J."/>
            <person name="Brachmann A."/>
            <person name="Marin M."/>
        </authorList>
    </citation>
    <scope>NUCLEOTIDE SEQUENCE [LARGE SCALE GENOMIC DNA]</scope>
    <source>
        <strain evidence="5 6">Norway</strain>
        <plasmid evidence="6">Plasmid prln5</plasmid>
    </source>
</reference>
<keyword evidence="2" id="KW-0238">DNA-binding</keyword>
<dbReference type="SUPFAM" id="SSF47413">
    <property type="entry name" value="lambda repressor-like DNA-binding domains"/>
    <property type="match status" value="1"/>
</dbReference>
<keyword evidence="5" id="KW-0614">Plasmid</keyword>
<dbReference type="PROSITE" id="PS00356">
    <property type="entry name" value="HTH_LACI_1"/>
    <property type="match status" value="1"/>
</dbReference>
<dbReference type="InterPro" id="IPR028082">
    <property type="entry name" value="Peripla_BP_I"/>
</dbReference>
<dbReference type="InterPro" id="IPR000843">
    <property type="entry name" value="HTH_LacI"/>
</dbReference>
<dbReference type="PANTHER" id="PTHR30146">
    <property type="entry name" value="LACI-RELATED TRANSCRIPTIONAL REPRESSOR"/>
    <property type="match status" value="1"/>
</dbReference>
<evidence type="ECO:0000256" key="3">
    <source>
        <dbReference type="ARBA" id="ARBA00023163"/>
    </source>
</evidence>
<dbReference type="AlphaFoldDB" id="A0A2K9ZJ04"/>
<name>A0A2K9ZJ04_RHILE</name>
<evidence type="ECO:0000256" key="2">
    <source>
        <dbReference type="ARBA" id="ARBA00023125"/>
    </source>
</evidence>
<dbReference type="Pfam" id="PF13407">
    <property type="entry name" value="Peripla_BP_4"/>
    <property type="match status" value="1"/>
</dbReference>
<dbReference type="PANTHER" id="PTHR30146:SF152">
    <property type="entry name" value="TRANSCRIPTIONAL REGULATORY PROTEIN"/>
    <property type="match status" value="1"/>
</dbReference>
<keyword evidence="1" id="KW-0805">Transcription regulation</keyword>
<dbReference type="Gene3D" id="3.40.50.2300">
    <property type="match status" value="2"/>
</dbReference>
<dbReference type="SMART" id="SM00354">
    <property type="entry name" value="HTH_LACI"/>
    <property type="match status" value="1"/>
</dbReference>
<dbReference type="EMBL" id="CP025017">
    <property type="protein sequence ID" value="AUW48246.1"/>
    <property type="molecule type" value="Genomic_DNA"/>
</dbReference>
<dbReference type="InterPro" id="IPR010982">
    <property type="entry name" value="Lambda_DNA-bd_dom_sf"/>
</dbReference>
<dbReference type="GO" id="GO:0000976">
    <property type="term" value="F:transcription cis-regulatory region binding"/>
    <property type="evidence" value="ECO:0007669"/>
    <property type="project" value="TreeGrafter"/>
</dbReference>
<protein>
    <submittedName>
        <fullName evidence="5">LacI family transcriptional regulator</fullName>
    </submittedName>
</protein>
<feature type="domain" description="HTH lacI-type" evidence="4">
    <location>
        <begin position="18"/>
        <end position="61"/>
    </location>
</feature>
<dbReference type="Pfam" id="PF00356">
    <property type="entry name" value="LacI"/>
    <property type="match status" value="1"/>
</dbReference>
<geneLocation type="plasmid" evidence="6">
    <name>prln5</name>
</geneLocation>
<accession>A0A2K9ZJ04</accession>
<evidence type="ECO:0000313" key="6">
    <source>
        <dbReference type="Proteomes" id="UP000238523"/>
    </source>
</evidence>
<keyword evidence="3" id="KW-0804">Transcription</keyword>
<dbReference type="InterPro" id="IPR025997">
    <property type="entry name" value="SBP_2_dom"/>
</dbReference>
<evidence type="ECO:0000313" key="5">
    <source>
        <dbReference type="EMBL" id="AUW48246.1"/>
    </source>
</evidence>
<evidence type="ECO:0000259" key="4">
    <source>
        <dbReference type="PROSITE" id="PS50932"/>
    </source>
</evidence>
<dbReference type="SUPFAM" id="SSF53822">
    <property type="entry name" value="Periplasmic binding protein-like I"/>
    <property type="match status" value="1"/>
</dbReference>
<organism evidence="5 6">
    <name type="scientific">Rhizobium leguminosarum</name>
    <dbReference type="NCBI Taxonomy" id="384"/>
    <lineage>
        <taxon>Bacteria</taxon>
        <taxon>Pseudomonadati</taxon>
        <taxon>Pseudomonadota</taxon>
        <taxon>Alphaproteobacteria</taxon>
        <taxon>Hyphomicrobiales</taxon>
        <taxon>Rhizobiaceae</taxon>
        <taxon>Rhizobium/Agrobacterium group</taxon>
        <taxon>Rhizobium</taxon>
    </lineage>
</organism>
<evidence type="ECO:0000256" key="1">
    <source>
        <dbReference type="ARBA" id="ARBA00023015"/>
    </source>
</evidence>
<dbReference type="PROSITE" id="PS50932">
    <property type="entry name" value="HTH_LACI_2"/>
    <property type="match status" value="1"/>
</dbReference>
<gene>
    <name evidence="5" type="ORF">CUJ84_pRLN5000225</name>
</gene>
<dbReference type="CDD" id="cd01392">
    <property type="entry name" value="HTH_LacI"/>
    <property type="match status" value="1"/>
</dbReference>
<dbReference type="GO" id="GO:0003700">
    <property type="term" value="F:DNA-binding transcription factor activity"/>
    <property type="evidence" value="ECO:0007669"/>
    <property type="project" value="TreeGrafter"/>
</dbReference>
<dbReference type="Gene3D" id="1.10.260.40">
    <property type="entry name" value="lambda repressor-like DNA-binding domains"/>
    <property type="match status" value="1"/>
</dbReference>
<dbReference type="CDD" id="cd06307">
    <property type="entry name" value="PBP1_sugar_binding"/>
    <property type="match status" value="1"/>
</dbReference>